<name>A0ABQ8SXR0_PERAM</name>
<dbReference type="EMBL" id="JAJSOF020000019">
    <property type="protein sequence ID" value="KAJ4439002.1"/>
    <property type="molecule type" value="Genomic_DNA"/>
</dbReference>
<dbReference type="InterPro" id="IPR000618">
    <property type="entry name" value="Insect_cuticle"/>
</dbReference>
<dbReference type="Pfam" id="PF00379">
    <property type="entry name" value="Chitin_bind_4"/>
    <property type="match status" value="3"/>
</dbReference>
<dbReference type="Proteomes" id="UP001148838">
    <property type="component" value="Unassembled WGS sequence"/>
</dbReference>
<evidence type="ECO:0000313" key="3">
    <source>
        <dbReference type="EMBL" id="KAJ4439002.1"/>
    </source>
</evidence>
<protein>
    <submittedName>
        <fullName evidence="3">Uncharacterized protein</fullName>
    </submittedName>
</protein>
<keyword evidence="1 2" id="KW-0193">Cuticle</keyword>
<gene>
    <name evidence="3" type="ORF">ANN_14957</name>
</gene>
<dbReference type="PRINTS" id="PR00947">
    <property type="entry name" value="CUTICLE"/>
</dbReference>
<evidence type="ECO:0000313" key="4">
    <source>
        <dbReference type="Proteomes" id="UP001148838"/>
    </source>
</evidence>
<reference evidence="3 4" key="1">
    <citation type="journal article" date="2022" name="Allergy">
        <title>Genome assembly and annotation of Periplaneta americana reveal a comprehensive cockroach allergen profile.</title>
        <authorList>
            <person name="Wang L."/>
            <person name="Xiong Q."/>
            <person name="Saelim N."/>
            <person name="Wang L."/>
            <person name="Nong W."/>
            <person name="Wan A.T."/>
            <person name="Shi M."/>
            <person name="Liu X."/>
            <person name="Cao Q."/>
            <person name="Hui J.H.L."/>
            <person name="Sookrung N."/>
            <person name="Leung T.F."/>
            <person name="Tungtrongchitr A."/>
            <person name="Tsui S.K.W."/>
        </authorList>
    </citation>
    <scope>NUCLEOTIDE SEQUENCE [LARGE SCALE GENOMIC DNA]</scope>
    <source>
        <strain evidence="3">PWHHKU_190912</strain>
    </source>
</reference>
<dbReference type="InterPro" id="IPR051217">
    <property type="entry name" value="Insect_Cuticle_Struc_Prot"/>
</dbReference>
<sequence>MAGLCEGGNELAGSLKSILNLHLTHYGSEPFIYGELNIPSLPFTNRPKVKKNGLFQALVLFAILATAVALPGYEHHEEHAHPKYEFKYGVKDSHTHDIKEQHETRDGDKVEGYYKLVEPDGTTRTVHYTADKHNGFNAHVQKSGHASHPQATHHVALVLFAILATAIALPGYEHHEEHTHPKYEFKYGVKDSHTHDIKEQHETRDGDKVEGYYKLVEPDGTTRTVHYTADKHNGFNAHVQKSGHASHPQATHHVALVLFAILATAVALPGYEHHEEHAHPKYEFKYGVKDSHTHDIKEQHETRDGDKVEGYYKLVEPDGTTRTVHYTADKHNGFNAHVQKSGHASHPQATHHVVIPSHSHGSSYAYNSQHKSGFGHHGSY</sequence>
<proteinExistence type="predicted"/>
<dbReference type="PANTHER" id="PTHR12236">
    <property type="entry name" value="STRUCTURAL CONTITUENT OF CUTICLE"/>
    <property type="match status" value="1"/>
</dbReference>
<evidence type="ECO:0000256" key="1">
    <source>
        <dbReference type="ARBA" id="ARBA00022460"/>
    </source>
</evidence>
<dbReference type="PROSITE" id="PS00233">
    <property type="entry name" value="CHIT_BIND_RR_1"/>
    <property type="match status" value="3"/>
</dbReference>
<evidence type="ECO:0000256" key="2">
    <source>
        <dbReference type="PROSITE-ProRule" id="PRU00497"/>
    </source>
</evidence>
<dbReference type="PANTHER" id="PTHR12236:SF95">
    <property type="entry name" value="CUTICULAR PROTEIN 76BD, ISOFORM C-RELATED"/>
    <property type="match status" value="1"/>
</dbReference>
<organism evidence="3 4">
    <name type="scientific">Periplaneta americana</name>
    <name type="common">American cockroach</name>
    <name type="synonym">Blatta americana</name>
    <dbReference type="NCBI Taxonomy" id="6978"/>
    <lineage>
        <taxon>Eukaryota</taxon>
        <taxon>Metazoa</taxon>
        <taxon>Ecdysozoa</taxon>
        <taxon>Arthropoda</taxon>
        <taxon>Hexapoda</taxon>
        <taxon>Insecta</taxon>
        <taxon>Pterygota</taxon>
        <taxon>Neoptera</taxon>
        <taxon>Polyneoptera</taxon>
        <taxon>Dictyoptera</taxon>
        <taxon>Blattodea</taxon>
        <taxon>Blattoidea</taxon>
        <taxon>Blattidae</taxon>
        <taxon>Blattinae</taxon>
        <taxon>Periplaneta</taxon>
    </lineage>
</organism>
<accession>A0ABQ8SXR0</accession>
<dbReference type="InterPro" id="IPR031311">
    <property type="entry name" value="CHIT_BIND_RR_consensus"/>
</dbReference>
<comment type="caution">
    <text evidence="3">The sequence shown here is derived from an EMBL/GenBank/DDBJ whole genome shotgun (WGS) entry which is preliminary data.</text>
</comment>
<keyword evidence="4" id="KW-1185">Reference proteome</keyword>
<dbReference type="PROSITE" id="PS51155">
    <property type="entry name" value="CHIT_BIND_RR_2"/>
    <property type="match status" value="3"/>
</dbReference>